<feature type="region of interest" description="Disordered" evidence="2">
    <location>
        <begin position="1776"/>
        <end position="1799"/>
    </location>
</feature>
<keyword evidence="5" id="KW-1185">Reference proteome</keyword>
<dbReference type="InterPro" id="IPR006530">
    <property type="entry name" value="YD"/>
</dbReference>
<proteinExistence type="predicted"/>
<evidence type="ECO:0000259" key="3">
    <source>
        <dbReference type="Pfam" id="PF25023"/>
    </source>
</evidence>
<dbReference type="InterPro" id="IPR050708">
    <property type="entry name" value="T6SS_VgrG/RHS"/>
</dbReference>
<dbReference type="Pfam" id="PF05593">
    <property type="entry name" value="RHS_repeat"/>
    <property type="match status" value="2"/>
</dbReference>
<dbReference type="Gene3D" id="2.180.10.10">
    <property type="entry name" value="RHS repeat-associated core"/>
    <property type="match status" value="1"/>
</dbReference>
<feature type="region of interest" description="Disordered" evidence="2">
    <location>
        <begin position="60"/>
        <end position="81"/>
    </location>
</feature>
<dbReference type="NCBIfam" id="TIGR01643">
    <property type="entry name" value="YD_repeat_2x"/>
    <property type="match status" value="1"/>
</dbReference>
<keyword evidence="1" id="KW-0677">Repeat</keyword>
<accession>A0A1G7BB60</accession>
<organism evidence="4 5">
    <name type="scientific">Streptomyces prasinopilosus</name>
    <dbReference type="NCBI Taxonomy" id="67344"/>
    <lineage>
        <taxon>Bacteria</taxon>
        <taxon>Bacillati</taxon>
        <taxon>Actinomycetota</taxon>
        <taxon>Actinomycetes</taxon>
        <taxon>Kitasatosporales</taxon>
        <taxon>Streptomycetaceae</taxon>
        <taxon>Streptomyces</taxon>
    </lineage>
</organism>
<dbReference type="NCBIfam" id="TIGR03696">
    <property type="entry name" value="Rhs_assc_core"/>
    <property type="match status" value="1"/>
</dbReference>
<feature type="compositionally biased region" description="Polar residues" evidence="2">
    <location>
        <begin position="1777"/>
        <end position="1788"/>
    </location>
</feature>
<sequence length="2127" mass="229097">MSDLLKNRMRCSGGTVKRRMQWARWIALPLVAYLMVGLLGSPVAAAAELSLAKLKTPDPVPVSTAQKHHQISKPDQTVGRGKRTAAKAAWPKSGTVTVDVPNSGAVAAEAGTLPLRVGRSGAKNGKPTAGLKRAQVQVLDRKAVETMGVTGLVLAVRSPGGDKGAVDVALDYSGFQDAYGGDWASRLTMRLLPNCALLTPDKKQCQVSKALATDNNVESTTLSATVALPAEESPADDATAPVVKAPAASRSATALAAADNTVLLAVTAAASGASGDFKATPLSPSASWSAGGSTGGFSWTYDINTPQVPGNVEPELSLGYSSQSVDGRTAATNNQANWIGDGWSMEPGYIERRYVSCSDDAKDGNGTDKSGDLCWKKDNAVLNLGGQSNVLVKDDTTGEWHLQSDDGTKVAKLTSSNRGNGDDNGEYWRVTTPDGTRYYFGYNRLPGWADGKPETNSTWTVPVFGNHTGEPCRASAFKDSWCQQAWRWNLDYVVDPHSDAMAYYWNKETNYYGRNVNPDTGTSTATVYDRGGYLDHIDYGLRSSTMYGRKAAGRVDFTVAERCLSNCGTFDSANAKNWPDVPFDRYCKEGENCKDRYSPSFWSRKRLTQIDTSVLTDGVYKPVDTWKLAHQFPATGDGSDPALWLTSINRTGHTGTGDVSMPAVTFKGQQLANRVEGATSGGKPDPVPPLVRYRVYEIGTETGGTIGVTYSGADCKAGDVPTPSSNTRRCYPVMWSPPDAPAADYEPYLDWFHTYVVTQVLEADKTGGAPVKQTDYTYLDGMAWAKEEDEFTEAKHRTYGDRKGYGRVQVRGGNPSSDKQTLTEYRYFRGIADTQVKDHEGVAVNDHPAFAGMTREKAVYDGHGGKPATTISYTPWLSAATATMTRTGLPAQKAYVTGNLEDKTRTAVGDGWRTTRTTRTFDEYGMVRTESDLGDTARTGDEECTTTSYARNDAANILGLVKEERTVAASCDKTPMLPADLISVARYYYDGATSLDTAPTKGDVTALEEQDTKGTGYLTTAKHTYDIHGRELTETDADGNTTRIKYTPLTIDAPTSVKETNALDHTTTSTYDPTRAVVTAVEDANGKRSDATYDGLGRTLKVWTPGWTKSDHPNQPSAEYSYTVSKTAANAVATKTLQYDGSYATSYQLYDGLLRERETQAPAIGTSHRIITETRYDTRGFAWKNYAPYYAEGAPSDSLVTAADNQVPAMTENVHDGQGRVTDAIARTYGDEKYRTRTVYDGDRTTVIPPKGGTAVTAITDARGRTVERREYTNASRTAHQATTYTYGKWEAPLTVTDPAGNTWTYTFDARGQQTDTDDPDKGTAHTDFDKLGRAVAVTDARGITLSSTYDVLGRQTALKKSDTLLAEWTYDTAAKGQLDSSIRYIDGKKYTTATTAYNDRYQPTSSTVTIPAEAGALAGSFTWTYGYNSYTGLQEWIRHPAVGNLPAERQTTVYGEGNLPQKTTAGSITLVNATSHDVFSRPVRTEFGTLGKKVYKTQAYDEFTGRLIRQTTDRDLAPQRIDDVTYTYDHAGNATNITTASGQDAAKTIDTQCFTNDALGRLAEAWTAKSDCASQPSATTVGGPDAYWQSFAYDALGNRLQETTHGTGALTGTDTVTTYHHNKPQTGLPHAVQSATVTGGTRDGQTSTFAYDAAGNTTKRTIGTRTQNLTWDDEGHLATLTENGKSTRYHYTADGDRLIAKNADGSQTLTLPGNNELEVKPDGTKQGVRHYTHEGQTVAVRTSSGFSFLLGDHQGTSMAAVAMTTLAVSRRKQLPFGQTRSEQSETLPGTRGFVGGTTDPTGLVHLGAREYDPALGRFLSVDPIIDLHDPAQMNAYSYAHNNPITKSDPTGLRPDGPAGGNSINDERWANDRGMTAGYTKKGSKWVWQQTPKKDKASQKKYKAYRANPAHYLIDDSHARKRTAQAAAHRAQIDAQLKAQAKKRADAERRKRDGIFSTIRKGGGAVGEWFADKGKKIAHSFSGDTTGMCLSGSAGLGAGGAISLCFVSTRRPDGKSDYGLSFSKGSETPSVGLNAGVSFMSSNATDFEQLRGDGWGGTLTGAYAVGATISHERAINTANSRGEPVGTTSVGLVGGFAVEAGVTTSHGTRVGRIGDIANQIGRIVGIG</sequence>
<reference evidence="5" key="1">
    <citation type="submission" date="2016-10" db="EMBL/GenBank/DDBJ databases">
        <authorList>
            <person name="Varghese N."/>
            <person name="Submissions S."/>
        </authorList>
    </citation>
    <scope>NUCLEOTIDE SEQUENCE [LARGE SCALE GENOMIC DNA]</scope>
    <source>
        <strain evidence="5">CGMCC 4.3504</strain>
    </source>
</reference>
<dbReference type="Proteomes" id="UP000182100">
    <property type="component" value="Unassembled WGS sequence"/>
</dbReference>
<name>A0A1G7BB60_9ACTN</name>
<evidence type="ECO:0000313" key="4">
    <source>
        <dbReference type="EMBL" id="SDE24368.1"/>
    </source>
</evidence>
<dbReference type="PANTHER" id="PTHR32305:SF17">
    <property type="entry name" value="TRNA NUCLEASE WAPA"/>
    <property type="match status" value="1"/>
</dbReference>
<feature type="region of interest" description="Disordered" evidence="2">
    <location>
        <begin position="1845"/>
        <end position="1869"/>
    </location>
</feature>
<feature type="domain" description="Teneurin-like YD-shell" evidence="3">
    <location>
        <begin position="1647"/>
        <end position="1845"/>
    </location>
</feature>
<dbReference type="InterPro" id="IPR031325">
    <property type="entry name" value="RHS_repeat"/>
</dbReference>
<dbReference type="STRING" id="67344.SAMN05216505_12234"/>
<dbReference type="Pfam" id="PF25023">
    <property type="entry name" value="TEN_YD-shell"/>
    <property type="match status" value="1"/>
</dbReference>
<gene>
    <name evidence="4" type="ORF">SAMN05216505_12234</name>
</gene>
<protein>
    <submittedName>
        <fullName evidence="4">RHS repeat-associated core domain-containing protein</fullName>
    </submittedName>
</protein>
<dbReference type="InterPro" id="IPR056823">
    <property type="entry name" value="TEN-like_YD-shell"/>
</dbReference>
<evidence type="ECO:0000313" key="5">
    <source>
        <dbReference type="Proteomes" id="UP000182100"/>
    </source>
</evidence>
<dbReference type="EMBL" id="FMZK01000022">
    <property type="protein sequence ID" value="SDE24368.1"/>
    <property type="molecule type" value="Genomic_DNA"/>
</dbReference>
<evidence type="ECO:0000256" key="2">
    <source>
        <dbReference type="SAM" id="MobiDB-lite"/>
    </source>
</evidence>
<dbReference type="PANTHER" id="PTHR32305">
    <property type="match status" value="1"/>
</dbReference>
<evidence type="ECO:0000256" key="1">
    <source>
        <dbReference type="ARBA" id="ARBA00022737"/>
    </source>
</evidence>
<dbReference type="InterPro" id="IPR022385">
    <property type="entry name" value="Rhs_assc_core"/>
</dbReference>